<evidence type="ECO:0000313" key="2">
    <source>
        <dbReference type="EMBL" id="GJS82153.1"/>
    </source>
</evidence>
<proteinExistence type="predicted"/>
<dbReference type="Proteomes" id="UP001151760">
    <property type="component" value="Unassembled WGS sequence"/>
</dbReference>
<reference evidence="2" key="2">
    <citation type="submission" date="2022-01" db="EMBL/GenBank/DDBJ databases">
        <authorList>
            <person name="Yamashiro T."/>
            <person name="Shiraishi A."/>
            <person name="Satake H."/>
            <person name="Nakayama K."/>
        </authorList>
    </citation>
    <scope>NUCLEOTIDE SEQUENCE</scope>
</reference>
<dbReference type="EMBL" id="BQNB010010802">
    <property type="protein sequence ID" value="GJS82153.1"/>
    <property type="molecule type" value="Genomic_DNA"/>
</dbReference>
<organism evidence="2 3">
    <name type="scientific">Tanacetum coccineum</name>
    <dbReference type="NCBI Taxonomy" id="301880"/>
    <lineage>
        <taxon>Eukaryota</taxon>
        <taxon>Viridiplantae</taxon>
        <taxon>Streptophyta</taxon>
        <taxon>Embryophyta</taxon>
        <taxon>Tracheophyta</taxon>
        <taxon>Spermatophyta</taxon>
        <taxon>Magnoliopsida</taxon>
        <taxon>eudicotyledons</taxon>
        <taxon>Gunneridae</taxon>
        <taxon>Pentapetalae</taxon>
        <taxon>asterids</taxon>
        <taxon>campanulids</taxon>
        <taxon>Asterales</taxon>
        <taxon>Asteraceae</taxon>
        <taxon>Asteroideae</taxon>
        <taxon>Anthemideae</taxon>
        <taxon>Anthemidinae</taxon>
        <taxon>Tanacetum</taxon>
    </lineage>
</organism>
<feature type="region of interest" description="Disordered" evidence="1">
    <location>
        <begin position="56"/>
        <end position="79"/>
    </location>
</feature>
<comment type="caution">
    <text evidence="2">The sequence shown here is derived from an EMBL/GenBank/DDBJ whole genome shotgun (WGS) entry which is preliminary data.</text>
</comment>
<accession>A0ABQ4YWE2</accession>
<name>A0ABQ4YWE2_9ASTR</name>
<sequence>MVEVRDETKKKYTEATDIVFDGEYYSLLAAYGPNWIRDDRWQDIINRVWNNPKWREKSRKVAQNRNTKSDGSVGKHTCGSATMTQHKLNKISVETYKEKLLIKHRSDKSLHPVGDIDLWLDCSGGKVKGRTFGTSSLLDPQFLVTGMPSTPSTCRSHHEGSTSKDLIRSLNMRTKDVVKFSLWWSSDDLDC</sequence>
<protein>
    <submittedName>
        <fullName evidence="2">Uncharacterized protein</fullName>
    </submittedName>
</protein>
<gene>
    <name evidence="2" type="ORF">Tco_0748694</name>
</gene>
<evidence type="ECO:0000256" key="1">
    <source>
        <dbReference type="SAM" id="MobiDB-lite"/>
    </source>
</evidence>
<keyword evidence="3" id="KW-1185">Reference proteome</keyword>
<reference evidence="2" key="1">
    <citation type="journal article" date="2022" name="Int. J. Mol. Sci.">
        <title>Draft Genome of Tanacetum Coccineum: Genomic Comparison of Closely Related Tanacetum-Family Plants.</title>
        <authorList>
            <person name="Yamashiro T."/>
            <person name="Shiraishi A."/>
            <person name="Nakayama K."/>
            <person name="Satake H."/>
        </authorList>
    </citation>
    <scope>NUCLEOTIDE SEQUENCE</scope>
</reference>
<evidence type="ECO:0000313" key="3">
    <source>
        <dbReference type="Proteomes" id="UP001151760"/>
    </source>
</evidence>